<reference evidence="1" key="1">
    <citation type="journal article" date="2022" name="Plant J.">
        <title>Strategies of tolerance reflected in two North American maple genomes.</title>
        <authorList>
            <person name="McEvoy S.L."/>
            <person name="Sezen U.U."/>
            <person name="Trouern-Trend A."/>
            <person name="McMahon S.M."/>
            <person name="Schaberg P.G."/>
            <person name="Yang J."/>
            <person name="Wegrzyn J.L."/>
            <person name="Swenson N.G."/>
        </authorList>
    </citation>
    <scope>NUCLEOTIDE SEQUENCE</scope>
    <source>
        <strain evidence="1">NS2018</strain>
    </source>
</reference>
<accession>A0AA39TPD4</accession>
<dbReference type="EMBL" id="JAUESC010000001">
    <property type="protein sequence ID" value="KAK0607349.1"/>
    <property type="molecule type" value="Genomic_DNA"/>
</dbReference>
<sequence>MNEHHFNEHQSKVLGTESQPLELKSKVTKWDLNMCISYKEFLSSGPKSFAPQTATWSLVFSFSFIFSADHQQDIGFSSNPFSEALKVSR</sequence>
<proteinExistence type="predicted"/>
<dbReference type="AlphaFoldDB" id="A0AA39TPD4"/>
<dbReference type="Proteomes" id="UP001168877">
    <property type="component" value="Unassembled WGS sequence"/>
</dbReference>
<organism evidence="1 2">
    <name type="scientific">Acer saccharum</name>
    <name type="common">Sugar maple</name>
    <dbReference type="NCBI Taxonomy" id="4024"/>
    <lineage>
        <taxon>Eukaryota</taxon>
        <taxon>Viridiplantae</taxon>
        <taxon>Streptophyta</taxon>
        <taxon>Embryophyta</taxon>
        <taxon>Tracheophyta</taxon>
        <taxon>Spermatophyta</taxon>
        <taxon>Magnoliopsida</taxon>
        <taxon>eudicotyledons</taxon>
        <taxon>Gunneridae</taxon>
        <taxon>Pentapetalae</taxon>
        <taxon>rosids</taxon>
        <taxon>malvids</taxon>
        <taxon>Sapindales</taxon>
        <taxon>Sapindaceae</taxon>
        <taxon>Hippocastanoideae</taxon>
        <taxon>Acereae</taxon>
        <taxon>Acer</taxon>
    </lineage>
</organism>
<reference evidence="1" key="2">
    <citation type="submission" date="2023-06" db="EMBL/GenBank/DDBJ databases">
        <authorList>
            <person name="Swenson N.G."/>
            <person name="Wegrzyn J.L."/>
            <person name="Mcevoy S.L."/>
        </authorList>
    </citation>
    <scope>NUCLEOTIDE SEQUENCE</scope>
    <source>
        <strain evidence="1">NS2018</strain>
        <tissue evidence="1">Leaf</tissue>
    </source>
</reference>
<evidence type="ECO:0000313" key="2">
    <source>
        <dbReference type="Proteomes" id="UP001168877"/>
    </source>
</evidence>
<gene>
    <name evidence="1" type="ORF">LWI29_013654</name>
</gene>
<comment type="caution">
    <text evidence="1">The sequence shown here is derived from an EMBL/GenBank/DDBJ whole genome shotgun (WGS) entry which is preliminary data.</text>
</comment>
<protein>
    <submittedName>
        <fullName evidence="1">Uncharacterized protein</fullName>
    </submittedName>
</protein>
<evidence type="ECO:0000313" key="1">
    <source>
        <dbReference type="EMBL" id="KAK0607349.1"/>
    </source>
</evidence>
<keyword evidence="2" id="KW-1185">Reference proteome</keyword>
<name>A0AA39TPD4_ACESA</name>